<dbReference type="OrthoDB" id="333963at2759"/>
<dbReference type="Proteomes" id="UP000028837">
    <property type="component" value="Unassembled WGS sequence"/>
</dbReference>
<proteinExistence type="predicted"/>
<keyword evidence="2" id="KW-0472">Membrane</keyword>
<feature type="region of interest" description="Disordered" evidence="1">
    <location>
        <begin position="506"/>
        <end position="558"/>
    </location>
</feature>
<feature type="compositionally biased region" description="Low complexity" evidence="1">
    <location>
        <begin position="116"/>
        <end position="133"/>
    </location>
</feature>
<evidence type="ECO:0000256" key="1">
    <source>
        <dbReference type="SAM" id="MobiDB-lite"/>
    </source>
</evidence>
<keyword evidence="2 3" id="KW-0812">Transmembrane</keyword>
<dbReference type="EMBL" id="AHZU02001364">
    <property type="protein sequence ID" value="KFG33052.1"/>
    <property type="molecule type" value="Genomic_DNA"/>
</dbReference>
<accession>A0A086JLN4</accession>
<name>A0A086JLN4_TOXGO</name>
<protein>
    <submittedName>
        <fullName evidence="3">Putative transmembrane protein</fullName>
    </submittedName>
</protein>
<evidence type="ECO:0000313" key="4">
    <source>
        <dbReference type="Proteomes" id="UP000028837"/>
    </source>
</evidence>
<organism evidence="3 4">
    <name type="scientific">Toxoplasma gondii GAB2-2007-GAL-DOM2</name>
    <dbReference type="NCBI Taxonomy" id="1130820"/>
    <lineage>
        <taxon>Eukaryota</taxon>
        <taxon>Sar</taxon>
        <taxon>Alveolata</taxon>
        <taxon>Apicomplexa</taxon>
        <taxon>Conoidasida</taxon>
        <taxon>Coccidia</taxon>
        <taxon>Eucoccidiorida</taxon>
        <taxon>Eimeriorina</taxon>
        <taxon>Sarcocystidae</taxon>
        <taxon>Toxoplasma</taxon>
    </lineage>
</organism>
<feature type="region of interest" description="Disordered" evidence="1">
    <location>
        <begin position="185"/>
        <end position="262"/>
    </location>
</feature>
<keyword evidence="2" id="KW-1133">Transmembrane helix</keyword>
<comment type="caution">
    <text evidence="3">The sequence shown here is derived from an EMBL/GenBank/DDBJ whole genome shotgun (WGS) entry which is preliminary data.</text>
</comment>
<feature type="compositionally biased region" description="Basic residues" evidence="1">
    <location>
        <begin position="297"/>
        <end position="308"/>
    </location>
</feature>
<feature type="compositionally biased region" description="Basic and acidic residues" evidence="1">
    <location>
        <begin position="538"/>
        <end position="558"/>
    </location>
</feature>
<gene>
    <name evidence="3" type="ORF">TGDOM2_243290</name>
</gene>
<dbReference type="VEuPathDB" id="ToxoDB:TGDOM2_243290"/>
<feature type="compositionally biased region" description="Basic and acidic residues" evidence="1">
    <location>
        <begin position="321"/>
        <end position="330"/>
    </location>
</feature>
<reference evidence="3 4" key="1">
    <citation type="submission" date="2014-02" db="EMBL/GenBank/DDBJ databases">
        <authorList>
            <person name="Sibley D."/>
            <person name="Venepally P."/>
            <person name="Karamycheva S."/>
            <person name="Hadjithomas M."/>
            <person name="Khan A."/>
            <person name="Brunk B."/>
            <person name="Roos D."/>
            <person name="Caler E."/>
            <person name="Lorenzi H."/>
        </authorList>
    </citation>
    <scope>NUCLEOTIDE SEQUENCE [LARGE SCALE GENOMIC DNA]</scope>
    <source>
        <strain evidence="3 4">GAB2-2007-GAL-DOM2</strain>
    </source>
</reference>
<feature type="compositionally biased region" description="Basic and acidic residues" evidence="1">
    <location>
        <begin position="185"/>
        <end position="197"/>
    </location>
</feature>
<evidence type="ECO:0000256" key="2">
    <source>
        <dbReference type="SAM" id="Phobius"/>
    </source>
</evidence>
<sequence length="633" mass="68815">MNMLQTSSWRCVREREAPKAATSSARCARHPTPDCSAVALALSACSAFSSRSSKIPCCPHASVALTRKNQFSLHSQFSASRLSPPGTRRSFLLALCFLFLFGARRCVSSPSPVDVTATAPSPSPSASPAAGAARNDQERVLPSVDRGLVELLAAYRSAGEKRELSAADRDALFSLLIEVADANRDARHPPSSEHDFRASFQGETGFGSLERGGSRPRQPSSPRFPEAARGGDDWRGSGEEGRRSWGRDEEGKEREREARRDAGKSTFPAALVFVCICVSSLLVFVVVRLETKAMMRGGKRSRPTRKSTRTASTGSDEGEESDSRCREENASLRGRRAHREATEREGNLCGLSAAARGSLRRRRLSQDREERERQEARVGGCMHTNAVRSTYPLRSTFSDIEEERSMSVSGSERGSSSDWGRQLGVRRVPGAASGAGENERETTPGFAKKRSAGLTGQEPFPDQADGPFAASGQPPRPTAQVEEKQQTYEDLCTQLFCRLAALVPASDPHPASQAKKAPEKETEGDSEDNGDSSAEGAGGEKGDKAGAEEDTWRGEAAKREAGEVLSAIDRMLKDIEKDFRTNRAALVTCMIRCCNTLLRLDGLTLLSRCRNEVELRDRAQKVIETVVPCIWSS</sequence>
<feature type="compositionally biased region" description="Basic and acidic residues" evidence="1">
    <location>
        <begin position="229"/>
        <end position="262"/>
    </location>
</feature>
<feature type="region of interest" description="Disordered" evidence="1">
    <location>
        <begin position="112"/>
        <end position="139"/>
    </location>
</feature>
<dbReference type="AlphaFoldDB" id="A0A086JLN4"/>
<feature type="region of interest" description="Disordered" evidence="1">
    <location>
        <begin position="401"/>
        <end position="486"/>
    </location>
</feature>
<feature type="region of interest" description="Disordered" evidence="1">
    <location>
        <begin position="295"/>
        <end position="344"/>
    </location>
</feature>
<evidence type="ECO:0000313" key="3">
    <source>
        <dbReference type="EMBL" id="KFG33052.1"/>
    </source>
</evidence>
<feature type="compositionally biased region" description="Low complexity" evidence="1">
    <location>
        <begin position="406"/>
        <end position="417"/>
    </location>
</feature>
<feature type="transmembrane region" description="Helical" evidence="2">
    <location>
        <begin position="267"/>
        <end position="287"/>
    </location>
</feature>